<dbReference type="EMBL" id="FLQS01000014">
    <property type="protein sequence ID" value="SBS75314.1"/>
    <property type="molecule type" value="Genomic_DNA"/>
</dbReference>
<organism evidence="1">
    <name type="scientific">uncultured Mycobacterium sp</name>
    <dbReference type="NCBI Taxonomy" id="171292"/>
    <lineage>
        <taxon>Bacteria</taxon>
        <taxon>Bacillati</taxon>
        <taxon>Actinomycetota</taxon>
        <taxon>Actinomycetes</taxon>
        <taxon>Mycobacteriales</taxon>
        <taxon>Mycobacteriaceae</taxon>
        <taxon>Mycobacterium</taxon>
        <taxon>environmental samples</taxon>
    </lineage>
</organism>
<accession>A0A1Y5P9D1</accession>
<name>A0A1Y5P9D1_9MYCO</name>
<gene>
    <name evidence="1" type="ORF">MHPYR_210099</name>
</gene>
<dbReference type="AlphaFoldDB" id="A0A1Y5P9D1"/>
<proteinExistence type="predicted"/>
<protein>
    <submittedName>
        <fullName evidence="1">Uncharacterized protein</fullName>
    </submittedName>
</protein>
<evidence type="ECO:0000313" key="1">
    <source>
        <dbReference type="EMBL" id="SBS75314.1"/>
    </source>
</evidence>
<sequence>MTTAGSAGQTDECELDAIAWEFLCSPYTERIYWDWSLERRLDAYLRHQDRDDILNNGAAYSTVLDRVMANLRRARRDGVLSAPDV</sequence>
<reference evidence="1" key="1">
    <citation type="submission" date="2016-03" db="EMBL/GenBank/DDBJ databases">
        <authorList>
            <person name="Ploux O."/>
        </authorList>
    </citation>
    <scope>NUCLEOTIDE SEQUENCE</scope>
    <source>
        <strain evidence="1">UC10</strain>
    </source>
</reference>